<gene>
    <name evidence="1" type="ORF">QPK29_020960</name>
</gene>
<reference evidence="1" key="1">
    <citation type="submission" date="2024-11" db="EMBL/GenBank/DDBJ databases">
        <title>Description of Massilia orientalis sp. nov., isolated from rhizosphere soil of Ageratina adenophora.</title>
        <authorList>
            <person name="Wang Y."/>
        </authorList>
    </citation>
    <scope>NUCLEOTIDE SEQUENCE</scope>
    <source>
        <strain evidence="1">YIM B02787</strain>
    </source>
</reference>
<keyword evidence="2" id="KW-1185">Reference proteome</keyword>
<evidence type="ECO:0000313" key="2">
    <source>
        <dbReference type="Proteomes" id="UP001168096"/>
    </source>
</evidence>
<evidence type="ECO:0000313" key="1">
    <source>
        <dbReference type="EMBL" id="MFJ1470190.1"/>
    </source>
</evidence>
<sequence>MTMNHTLAPADAALAQRFADSCYNQDRLAPDHAGMLRLQELGLVAEVAPGRFAETGALRAAGF</sequence>
<name>A0ACC7MF94_9BURK</name>
<organism evidence="1 2">
    <name type="scientific">Massilia orientalis</name>
    <dbReference type="NCBI Taxonomy" id="3050128"/>
    <lineage>
        <taxon>Bacteria</taxon>
        <taxon>Pseudomonadati</taxon>
        <taxon>Pseudomonadota</taxon>
        <taxon>Betaproteobacteria</taxon>
        <taxon>Burkholderiales</taxon>
        <taxon>Oxalobacteraceae</taxon>
        <taxon>Telluria group</taxon>
        <taxon>Massilia</taxon>
    </lineage>
</organism>
<comment type="caution">
    <text evidence="1">The sequence shown here is derived from an EMBL/GenBank/DDBJ whole genome shotgun (WGS) entry which is preliminary data.</text>
</comment>
<protein>
    <submittedName>
        <fullName evidence="1">Uncharacterized protein</fullName>
    </submittedName>
</protein>
<proteinExistence type="predicted"/>
<dbReference type="EMBL" id="JASNRB020000013">
    <property type="protein sequence ID" value="MFJ1470190.1"/>
    <property type="molecule type" value="Genomic_DNA"/>
</dbReference>
<dbReference type="Proteomes" id="UP001168096">
    <property type="component" value="Unassembled WGS sequence"/>
</dbReference>
<accession>A0ACC7MF94</accession>